<evidence type="ECO:0000313" key="2">
    <source>
        <dbReference type="Proteomes" id="UP000469194"/>
    </source>
</evidence>
<sequence length="125" mass="14016">MKSLLLLLIFVISATTIFVISNSNPKYTSRVTIQLVDVNGDPQSQCSVAFLKNSENTKNNIAMALYTNDKGIIKPELTAGMWTIQANCPHINNNGITFLYSEKEFTVQRKEHQTIVLELNDPVSR</sequence>
<dbReference type="Proteomes" id="UP000469194">
    <property type="component" value="Unassembled WGS sequence"/>
</dbReference>
<keyword evidence="2" id="KW-1185">Reference proteome</keyword>
<organism evidence="1 2">
    <name type="scientific">Bifidobacterium aerophilum</name>
    <dbReference type="NCBI Taxonomy" id="1798155"/>
    <lineage>
        <taxon>Bacteria</taxon>
        <taxon>Bacillati</taxon>
        <taxon>Actinomycetota</taxon>
        <taxon>Actinomycetes</taxon>
        <taxon>Bifidobacteriales</taxon>
        <taxon>Bifidobacteriaceae</taxon>
        <taxon>Bifidobacterium</taxon>
    </lineage>
</organism>
<name>A0A6N9Z2P5_9BIFI</name>
<dbReference type="EMBL" id="WHZW01000002">
    <property type="protein sequence ID" value="NEG88594.1"/>
    <property type="molecule type" value="Genomic_DNA"/>
</dbReference>
<protein>
    <recommendedName>
        <fullName evidence="3">Carboxypeptidase regulatory-like domain-containing protein</fullName>
    </recommendedName>
</protein>
<dbReference type="AlphaFoldDB" id="A0A6N9Z2P5"/>
<comment type="caution">
    <text evidence="1">The sequence shown here is derived from an EMBL/GenBank/DDBJ whole genome shotgun (WGS) entry which is preliminary data.</text>
</comment>
<gene>
    <name evidence="1" type="ORF">GFD25_00955</name>
</gene>
<evidence type="ECO:0008006" key="3">
    <source>
        <dbReference type="Google" id="ProtNLM"/>
    </source>
</evidence>
<evidence type="ECO:0000313" key="1">
    <source>
        <dbReference type="EMBL" id="NEG88594.1"/>
    </source>
</evidence>
<proteinExistence type="predicted"/>
<reference evidence="1 2" key="1">
    <citation type="submission" date="2019-10" db="EMBL/GenBank/DDBJ databases">
        <title>Bifidobacterium from non-human primates.</title>
        <authorList>
            <person name="Modesto M."/>
        </authorList>
    </citation>
    <scope>NUCLEOTIDE SEQUENCE [LARGE SCALE GENOMIC DNA]</scope>
    <source>
        <strain evidence="1 2">TRE17</strain>
    </source>
</reference>
<accession>A0A6N9Z2P5</accession>